<comment type="similarity">
    <text evidence="1 16">Belongs to the DNA polymerase type-A family.</text>
</comment>
<keyword evidence="9 16" id="KW-0378">Hydrolase</keyword>
<evidence type="ECO:0000256" key="8">
    <source>
        <dbReference type="ARBA" id="ARBA00022763"/>
    </source>
</evidence>
<dbReference type="SUPFAM" id="SSF47807">
    <property type="entry name" value="5' to 3' exonuclease, C-terminal subdomain"/>
    <property type="match status" value="1"/>
</dbReference>
<dbReference type="EC" id="2.7.7.7" evidence="2 15"/>
<dbReference type="PRINTS" id="PR00868">
    <property type="entry name" value="DNAPOLI"/>
</dbReference>
<keyword evidence="13 16" id="KW-0234">DNA repair</keyword>
<comment type="catalytic activity">
    <reaction evidence="14 16">
        <text>DNA(n) + a 2'-deoxyribonucleoside 5'-triphosphate = DNA(n+1) + diphosphate</text>
        <dbReference type="Rhea" id="RHEA:22508"/>
        <dbReference type="Rhea" id="RHEA-COMP:17339"/>
        <dbReference type="Rhea" id="RHEA-COMP:17340"/>
        <dbReference type="ChEBI" id="CHEBI:33019"/>
        <dbReference type="ChEBI" id="CHEBI:61560"/>
        <dbReference type="ChEBI" id="CHEBI:173112"/>
        <dbReference type="EC" id="2.7.7.7"/>
    </reaction>
</comment>
<reference evidence="20 21" key="1">
    <citation type="submission" date="2021-02" db="EMBL/GenBank/DDBJ databases">
        <title>Complete genome of Desulfoluna sp. strain ASN36.</title>
        <authorList>
            <person name="Takahashi A."/>
            <person name="Kojima H."/>
            <person name="Fukui M."/>
        </authorList>
    </citation>
    <scope>NUCLEOTIDE SEQUENCE [LARGE SCALE GENOMIC DNA]</scope>
    <source>
        <strain evidence="20 21">ASN36</strain>
    </source>
</reference>
<dbReference type="Pfam" id="PF00476">
    <property type="entry name" value="DNA_pol_A"/>
    <property type="match status" value="1"/>
</dbReference>
<dbReference type="InterPro" id="IPR002421">
    <property type="entry name" value="5-3_exonuclease"/>
</dbReference>
<dbReference type="Gene3D" id="1.10.150.20">
    <property type="entry name" value="5' to 3' exonuclease, C-terminal subdomain"/>
    <property type="match status" value="2"/>
</dbReference>
<dbReference type="RefSeq" id="WP_236888336.1">
    <property type="nucleotide sequence ID" value="NZ_AP024488.1"/>
</dbReference>
<dbReference type="InterPro" id="IPR012337">
    <property type="entry name" value="RNaseH-like_sf"/>
</dbReference>
<dbReference type="Pfam" id="PF01612">
    <property type="entry name" value="DNA_pol_A_exo1"/>
    <property type="match status" value="1"/>
</dbReference>
<dbReference type="InterPro" id="IPR020046">
    <property type="entry name" value="5-3_exonucl_a-hlix_arch_N"/>
</dbReference>
<evidence type="ECO:0000256" key="4">
    <source>
        <dbReference type="ARBA" id="ARBA00022679"/>
    </source>
</evidence>
<feature type="domain" description="3'-5' exonuclease" evidence="17">
    <location>
        <begin position="294"/>
        <end position="481"/>
    </location>
</feature>
<dbReference type="Pfam" id="PF02739">
    <property type="entry name" value="5_3_exonuc_N"/>
    <property type="match status" value="1"/>
</dbReference>
<proteinExistence type="inferred from homology"/>
<protein>
    <recommendedName>
        <fullName evidence="3 15">DNA polymerase I</fullName>
        <ecNumber evidence="2 15">2.7.7.7</ecNumber>
    </recommendedName>
</protein>
<dbReference type="InterPro" id="IPR020045">
    <property type="entry name" value="DNA_polI_H3TH"/>
</dbReference>
<dbReference type="SMART" id="SM00475">
    <property type="entry name" value="53EXOc"/>
    <property type="match status" value="1"/>
</dbReference>
<accession>A0ABM7PHT1</accession>
<dbReference type="InterPro" id="IPR036397">
    <property type="entry name" value="RNaseH_sf"/>
</dbReference>
<dbReference type="SMART" id="SM00279">
    <property type="entry name" value="HhH2"/>
    <property type="match status" value="1"/>
</dbReference>
<evidence type="ECO:0000256" key="16">
    <source>
        <dbReference type="RuleBase" id="RU004460"/>
    </source>
</evidence>
<keyword evidence="5 16" id="KW-0548">Nucleotidyltransferase</keyword>
<keyword evidence="7" id="KW-0540">Nuclease</keyword>
<evidence type="ECO:0000256" key="10">
    <source>
        <dbReference type="ARBA" id="ARBA00022839"/>
    </source>
</evidence>
<dbReference type="Gene3D" id="3.30.420.10">
    <property type="entry name" value="Ribonuclease H-like superfamily/Ribonuclease H"/>
    <property type="match status" value="1"/>
</dbReference>
<gene>
    <name evidence="16 20" type="primary">polA</name>
    <name evidence="20" type="ORF">DSLASN_25400</name>
</gene>
<dbReference type="InterPro" id="IPR002562">
    <property type="entry name" value="3'-5'_exonuclease_dom"/>
</dbReference>
<evidence type="ECO:0000259" key="17">
    <source>
        <dbReference type="SMART" id="SM00474"/>
    </source>
</evidence>
<evidence type="ECO:0000256" key="13">
    <source>
        <dbReference type="ARBA" id="ARBA00023204"/>
    </source>
</evidence>
<dbReference type="SUPFAM" id="SSF53098">
    <property type="entry name" value="Ribonuclease H-like"/>
    <property type="match status" value="1"/>
</dbReference>
<dbReference type="Proteomes" id="UP001320148">
    <property type="component" value="Chromosome"/>
</dbReference>
<dbReference type="NCBIfam" id="NF004397">
    <property type="entry name" value="PRK05755.1"/>
    <property type="match status" value="1"/>
</dbReference>
<dbReference type="InterPro" id="IPR008918">
    <property type="entry name" value="HhH2"/>
</dbReference>
<evidence type="ECO:0000256" key="1">
    <source>
        <dbReference type="ARBA" id="ARBA00007705"/>
    </source>
</evidence>
<keyword evidence="6 16" id="KW-0235">DNA replication</keyword>
<sequence length="893" mass="99332">MTDKKKLYLIDGSAYIYRSFHALPPLTNAEGLPTNAVLGFTNIIVKMMNDFAPTHAVICFDAKGPTFRHEMYEEYKANRPPMPDDLRQQLPFVRKVAEAYRIPTMEQQGLEADDVIGTLAKKGEAAGFDVVIVTGDKDFMQLVSETCVISDPARDVYLDRDAVKEKLGVWPEQVVDIMALTGDTSDNIPGVPGIGKKTAPDLINQFGSLDGLYEQVETITKKKQKENLITNKDLAFISRDLVTIKTDADLPFDEEAFCVPEPDGEALLELFKELGFKKYIKMYSSPRKKVAKKYHAVLTEEALADLADKIKAAPMVAVDTETTALDPMLAEVVGISVAVEPHEAYYIPFGHTGLESEKQLSKEAVFSVMKPILEDASIPKCGQNIKYDILALKGSGIDLAGVTFDTMIASYILNPTRRGHGLDDLAMDLFDHQNIKFEEVAGKGKNQLIFSEVPLSQAVPYAAEDADITLMIAQLFQKELSENEGLNNLFTTMEMPLMHILAEMEYAGVAVNEEELVDISKTFETEMNTIEESIYKLAGEEFNINSSQQLGYILFEKLELPVQKKTKKKTGYSTDAEVLTALAAMHELPAQIIRFRTLSKLKSTYADALVELIHPKTGRIHTSYNQTVAVTGRLSSSNPNLQNIPIRSDEGRMIRGAFVPEKGFKLIAADYSQIELRLLAHCSGDPILIESFNSGEDIHKRTAAEMFDCDALFVTGEMRRQAKAVNFGIMYGMSPFGLSKELGITQKMAKSFIENYFARYNGVKTFIDTCINEAEKTKTTSTLLGRIRPLPEITSSNRNVKQFAERSAVNTPIQGTAADLIKLAMIHCSAIIKEKNLKTRMIMSVHDEIVFEAPEAEVDEVKILMQQAMENVWELAVPLSVNIEVGDNWNEAH</sequence>
<evidence type="ECO:0000256" key="15">
    <source>
        <dbReference type="NCBIfam" id="TIGR00593"/>
    </source>
</evidence>
<keyword evidence="12 16" id="KW-0238">DNA-binding</keyword>
<comment type="function">
    <text evidence="16">In addition to polymerase activity, this DNA polymerase exhibits 3'-5' and 5'-3' exonuclease activity.</text>
</comment>
<evidence type="ECO:0000256" key="5">
    <source>
        <dbReference type="ARBA" id="ARBA00022695"/>
    </source>
</evidence>
<dbReference type="NCBIfam" id="TIGR00593">
    <property type="entry name" value="pola"/>
    <property type="match status" value="1"/>
</dbReference>
<dbReference type="InterPro" id="IPR036279">
    <property type="entry name" value="5-3_exonuclease_C_sf"/>
</dbReference>
<feature type="domain" description="DNA-directed DNA polymerase family A palm" evidence="19">
    <location>
        <begin position="651"/>
        <end position="857"/>
    </location>
</feature>
<dbReference type="InterPro" id="IPR002298">
    <property type="entry name" value="DNA_polymerase_A"/>
</dbReference>
<dbReference type="EMBL" id="AP024488">
    <property type="protein sequence ID" value="BCS96908.1"/>
    <property type="molecule type" value="Genomic_DNA"/>
</dbReference>
<dbReference type="InterPro" id="IPR019760">
    <property type="entry name" value="DNA-dir_DNA_pol_A_CS"/>
</dbReference>
<keyword evidence="10 16" id="KW-0269">Exonuclease</keyword>
<evidence type="ECO:0000313" key="20">
    <source>
        <dbReference type="EMBL" id="BCS96908.1"/>
    </source>
</evidence>
<dbReference type="InterPro" id="IPR043502">
    <property type="entry name" value="DNA/RNA_pol_sf"/>
</dbReference>
<dbReference type="CDD" id="cd09898">
    <property type="entry name" value="H3TH_53EXO"/>
    <property type="match status" value="1"/>
</dbReference>
<dbReference type="InterPro" id="IPR001098">
    <property type="entry name" value="DNA-dir_DNA_pol_A_palm_dom"/>
</dbReference>
<evidence type="ECO:0000256" key="3">
    <source>
        <dbReference type="ARBA" id="ARBA00020311"/>
    </source>
</evidence>
<evidence type="ECO:0000259" key="19">
    <source>
        <dbReference type="SMART" id="SM00482"/>
    </source>
</evidence>
<evidence type="ECO:0000313" key="21">
    <source>
        <dbReference type="Proteomes" id="UP001320148"/>
    </source>
</evidence>
<evidence type="ECO:0000259" key="18">
    <source>
        <dbReference type="SMART" id="SM00475"/>
    </source>
</evidence>
<dbReference type="SUPFAM" id="SSF88723">
    <property type="entry name" value="PIN domain-like"/>
    <property type="match status" value="1"/>
</dbReference>
<keyword evidence="21" id="KW-1185">Reference proteome</keyword>
<dbReference type="PROSITE" id="PS00447">
    <property type="entry name" value="DNA_POLYMERASE_A"/>
    <property type="match status" value="1"/>
</dbReference>
<dbReference type="CDD" id="cd09859">
    <property type="entry name" value="PIN_53EXO"/>
    <property type="match status" value="1"/>
</dbReference>
<dbReference type="Pfam" id="PF01367">
    <property type="entry name" value="5_3_exonuc"/>
    <property type="match status" value="1"/>
</dbReference>
<dbReference type="CDD" id="cd06139">
    <property type="entry name" value="DNA_polA_I_Ecoli_like_exo"/>
    <property type="match status" value="1"/>
</dbReference>
<dbReference type="InterPro" id="IPR029060">
    <property type="entry name" value="PIN-like_dom_sf"/>
</dbReference>
<evidence type="ECO:0000256" key="14">
    <source>
        <dbReference type="ARBA" id="ARBA00049244"/>
    </source>
</evidence>
<name>A0ABM7PHT1_9BACT</name>
<dbReference type="SUPFAM" id="SSF56672">
    <property type="entry name" value="DNA/RNA polymerases"/>
    <property type="match status" value="1"/>
</dbReference>
<feature type="domain" description="5'-3' exonuclease" evidence="18">
    <location>
        <begin position="5"/>
        <end position="260"/>
    </location>
</feature>
<evidence type="ECO:0000256" key="11">
    <source>
        <dbReference type="ARBA" id="ARBA00022932"/>
    </source>
</evidence>
<dbReference type="PANTHER" id="PTHR10133:SF27">
    <property type="entry name" value="DNA POLYMERASE NU"/>
    <property type="match status" value="1"/>
</dbReference>
<dbReference type="CDD" id="cd08637">
    <property type="entry name" value="DNA_pol_A_pol_I_C"/>
    <property type="match status" value="1"/>
</dbReference>
<evidence type="ECO:0000256" key="6">
    <source>
        <dbReference type="ARBA" id="ARBA00022705"/>
    </source>
</evidence>
<dbReference type="SMART" id="SM00474">
    <property type="entry name" value="35EXOc"/>
    <property type="match status" value="1"/>
</dbReference>
<evidence type="ECO:0000256" key="7">
    <source>
        <dbReference type="ARBA" id="ARBA00022722"/>
    </source>
</evidence>
<organism evidence="20 21">
    <name type="scientific">Desulfoluna limicola</name>
    <dbReference type="NCBI Taxonomy" id="2810562"/>
    <lineage>
        <taxon>Bacteria</taxon>
        <taxon>Pseudomonadati</taxon>
        <taxon>Thermodesulfobacteriota</taxon>
        <taxon>Desulfobacteria</taxon>
        <taxon>Desulfobacterales</taxon>
        <taxon>Desulfolunaceae</taxon>
        <taxon>Desulfoluna</taxon>
    </lineage>
</organism>
<keyword evidence="4 16" id="KW-0808">Transferase</keyword>
<evidence type="ECO:0000256" key="9">
    <source>
        <dbReference type="ARBA" id="ARBA00022801"/>
    </source>
</evidence>
<dbReference type="Gene3D" id="3.30.70.370">
    <property type="match status" value="1"/>
</dbReference>
<dbReference type="InterPro" id="IPR018320">
    <property type="entry name" value="DNA_polymerase_1"/>
</dbReference>
<dbReference type="PANTHER" id="PTHR10133">
    <property type="entry name" value="DNA POLYMERASE I"/>
    <property type="match status" value="1"/>
</dbReference>
<dbReference type="Gene3D" id="3.40.50.1010">
    <property type="entry name" value="5'-nuclease"/>
    <property type="match status" value="1"/>
</dbReference>
<keyword evidence="11 16" id="KW-0239">DNA-directed DNA polymerase</keyword>
<keyword evidence="8 16" id="KW-0227">DNA damage</keyword>
<dbReference type="SMART" id="SM00482">
    <property type="entry name" value="POLAc"/>
    <property type="match status" value="1"/>
</dbReference>
<evidence type="ECO:0000256" key="2">
    <source>
        <dbReference type="ARBA" id="ARBA00012417"/>
    </source>
</evidence>
<dbReference type="Gene3D" id="1.20.1060.10">
    <property type="entry name" value="Taq DNA Polymerase, Chain T, domain 4"/>
    <property type="match status" value="1"/>
</dbReference>
<evidence type="ECO:0000256" key="12">
    <source>
        <dbReference type="ARBA" id="ARBA00023125"/>
    </source>
</evidence>